<organism evidence="3 4">
    <name type="scientific">Liquorilactobacillus mali</name>
    <dbReference type="NCBI Taxonomy" id="1618"/>
    <lineage>
        <taxon>Bacteria</taxon>
        <taxon>Bacillati</taxon>
        <taxon>Bacillota</taxon>
        <taxon>Bacilli</taxon>
        <taxon>Lactobacillales</taxon>
        <taxon>Lactobacillaceae</taxon>
        <taxon>Liquorilactobacillus</taxon>
    </lineage>
</organism>
<gene>
    <name evidence="3" type="ORF">IV36_GL001763</name>
</gene>
<dbReference type="EMBL" id="JQAR01000004">
    <property type="protein sequence ID" value="KRN31639.1"/>
    <property type="molecule type" value="Genomic_DNA"/>
</dbReference>
<keyword evidence="1" id="KW-0175">Coiled coil</keyword>
<evidence type="ECO:0000256" key="1">
    <source>
        <dbReference type="SAM" id="Coils"/>
    </source>
</evidence>
<sequence>MIVLYDTTETKFTSNGLGLLDHDIINPIIEESANGTFKLSFDYPLSGICGSRIGRRMYIKADDPDTEGNIFKIYNIEKSDGMLSIIAFQVANEFNNNWIEHTNIMGKNGQSALDQMKSNLTNSTRFNFYSDIDSTANSEIVRLNPLTWLIDSSTDNSFVNRWGGEIKRDGFNIRIFKQRGSNNGVQIRWRKNLSSYNVKWDDTTVVTRIRPIGYNGLTLPELYVDSPKLADYGDPIIKEIKYESVKVADENSSSDDNIYKTVDEAYTALRKLAAKEFNENHIDDPTVTADVSMISLKNTREYADVAELETIKQWDTIQLINERDNVDIQMRLNSYKYNPLNHEFTELKFISVNQSLKSGNTSLSTVINGISSTVQSVSDTANQAQIAANGKNMIQRGDANPNDLTFNGTLTDGDIYWRSNGNKTEMWIYSAKDKAWGLVVDDATGIKADQAQATADGKNTISYTDTAPANPKVNDVWFEEKSDGTIITNIWNGTKWEAPTSSEVKQTQVDLESKIAEAQADVNKKIANTQANLDEAKQNSAQLISDAQTELNTQADELKTVKQNAEDALNKSNGNSSSITDINADISKINGSLTIKANKSDIDAVNKTVLSQQNQITANTEGLQLKADKTSVDTLSQTVTNQTAQIAVLNDEVAEKTAKTDFDNLTGRVTSAEQKVTANADGLNSTVSKMSTLQDQVNNSAVGTNLLLGTKDLDPINWYINGTKVNAQKGATSDTNLSNSWRSDITILHSWADWNSYRLVTPNDIVLTVGETYTVSVYARSYTGTSTSGFALTAYEEGGAGLSGKDLTNQITTTFQQYSVTFKATSSNLKTFRIEPHGNWTNVGGSVYMYGFKLEKGSTATDYSTNPADNATVTSVTSVSQKADQIAADLATSNGDITQLKARATGWDSSIASANGKINTLQATSDGYATNISAIQNQVNNSAVGTNLLSGTNSDWKTHTFTSGDWGTGDSFTLTSDDLEPNTYYVFQTEVKASNASKYHVEVAGYDSSGTSSIIGNGALVVNSGLTYVIFNTGSLVKFNFRPHVRSGGASAGSESVQWRHEKLEKGNVVTDWCLAPEDAATTNYVNNQITATASTLSANLTSTTTTLKTYADNSATNAKNAAISTASSDATTKANAAQSNAIASAKTYADTQISATAGTFNVKTSAIQTQLDNSAVGTNLLLGTKSMDYMGSSTAGQGKWSYDTNHVSVNNGLVHVDNSTMTSGFTDICQIVKVSPSTTYTYSIQLRHASKSSTYGQFVTLYALEYKDAGTTTTSSYNDHNFIIGNSDQRKYTNVSFTTQSDCQYIKVYIRVFYGYIVNFETPKLEQGSVLTDWCLNPSDTNYTNMFTMDSNGITLDAHGVNNSNKTILLRGDHVKIDSSNPVVIPTINANVITSGTLDASKITVNKLSANSITSGTLNAANVNVINLNANNISSGTLTGVTFHQTSSGHDTYIDGNGMHDYDSSGNNAWINQGKLQVYDSNNQGFFMRAGSLQLTTQALWNSNANPLYGTIERDNNLFSQSKNGMQLVGANGVHIQTANSGWSGVSESQLLANGTAGTSIALNDNGDIAIGAAHLIQMYGGYQYTNGVNVKPVLSVGCSGTTENAAGSDMLLAARTISLAAGGNVTVTSGGFVTGGSAKIGNNFSVVGATDLRGSLSVAGSKNAIVQTSQGWAKINAYETAEYYFGDIGKINTGNGSKAKIVMDSLFLETVNTNVDYHVFLSSYGNGYAWVSEQGKDYFIIESNVPNLEVSYEVKAKRIGYEGTRLEIDEDFGKNSN</sequence>
<comment type="caution">
    <text evidence="3">The sequence shown here is derived from an EMBL/GenBank/DDBJ whole genome shotgun (WGS) entry which is preliminary data.</text>
</comment>
<dbReference type="InterPro" id="IPR010572">
    <property type="entry name" value="Tail_dom"/>
</dbReference>
<dbReference type="OrthoDB" id="4387735at2"/>
<dbReference type="PATRIC" id="fig|1618.3.peg.1794"/>
<evidence type="ECO:0000313" key="3">
    <source>
        <dbReference type="EMBL" id="KRN31639.1"/>
    </source>
</evidence>
<dbReference type="STRING" id="1618.IV36_GL001763"/>
<dbReference type="Proteomes" id="UP000051727">
    <property type="component" value="Unassembled WGS sequence"/>
</dbReference>
<dbReference type="InterPro" id="IPR007119">
    <property type="entry name" value="Phage_tail_spike_N"/>
</dbReference>
<accession>A0A0R2G234</accession>
<dbReference type="RefSeq" id="WP_056990780.1">
    <property type="nucleotide sequence ID" value="NZ_JQAR01000004.1"/>
</dbReference>
<feature type="domain" description="Tail spike" evidence="2">
    <location>
        <begin position="156"/>
        <end position="362"/>
    </location>
</feature>
<dbReference type="Pfam" id="PF06605">
    <property type="entry name" value="Prophage_tail"/>
    <property type="match status" value="1"/>
</dbReference>
<feature type="coiled-coil region" evidence="1">
    <location>
        <begin position="519"/>
        <end position="575"/>
    </location>
</feature>
<reference evidence="3 4" key="1">
    <citation type="journal article" date="2015" name="Genome Announc.">
        <title>Expanding the biotechnology potential of lactobacilli through comparative genomics of 213 strains and associated genera.</title>
        <authorList>
            <person name="Sun Z."/>
            <person name="Harris H.M."/>
            <person name="McCann A."/>
            <person name="Guo C."/>
            <person name="Argimon S."/>
            <person name="Zhang W."/>
            <person name="Yang X."/>
            <person name="Jeffery I.B."/>
            <person name="Cooney J.C."/>
            <person name="Kagawa T.F."/>
            <person name="Liu W."/>
            <person name="Song Y."/>
            <person name="Salvetti E."/>
            <person name="Wrobel A."/>
            <person name="Rasinkangas P."/>
            <person name="Parkhill J."/>
            <person name="Rea M.C."/>
            <person name="O'Sullivan O."/>
            <person name="Ritari J."/>
            <person name="Douillard F.P."/>
            <person name="Paul Ross R."/>
            <person name="Yang R."/>
            <person name="Briner A.E."/>
            <person name="Felis G.E."/>
            <person name="de Vos W.M."/>
            <person name="Barrangou R."/>
            <person name="Klaenhammer T.R."/>
            <person name="Caufield P.W."/>
            <person name="Cui Y."/>
            <person name="Zhang H."/>
            <person name="O'Toole P.W."/>
        </authorList>
    </citation>
    <scope>NUCLEOTIDE SEQUENCE [LARGE SCALE GENOMIC DNA]</scope>
    <source>
        <strain evidence="3 4">ATCC 27304</strain>
    </source>
</reference>
<dbReference type="NCBIfam" id="TIGR01665">
    <property type="entry name" value="put_anti_recept"/>
    <property type="match status" value="1"/>
</dbReference>
<name>A0A0R2G234_9LACO</name>
<evidence type="ECO:0000313" key="4">
    <source>
        <dbReference type="Proteomes" id="UP000051727"/>
    </source>
</evidence>
<evidence type="ECO:0000259" key="2">
    <source>
        <dbReference type="Pfam" id="PF06605"/>
    </source>
</evidence>
<protein>
    <recommendedName>
        <fullName evidence="2">Tail spike domain-containing protein</fullName>
    </recommendedName>
</protein>
<proteinExistence type="predicted"/>